<dbReference type="PANTHER" id="PTHR46986:SF1">
    <property type="entry name" value="ENDORIBONUCLEASE YBEY, CHLOROPLASTIC"/>
    <property type="match status" value="1"/>
</dbReference>
<dbReference type="InterPro" id="IPR002036">
    <property type="entry name" value="YbeY"/>
</dbReference>
<comment type="cofactor">
    <cofactor evidence="7">
        <name>Zn(2+)</name>
        <dbReference type="ChEBI" id="CHEBI:29105"/>
    </cofactor>
    <text evidence="7">Binds 1 zinc ion.</text>
</comment>
<sequence length="137" mass="16363">MINYFSNNNFKLKNKQKIRNWLNKAISMENHVVGNINYIFCSDEQLLEINIKYLDHDYYTDIITFDYKENNRVSGDLYLSTDRIIDNAKLNNISFDEEIIRVLIHGILHIIGYNDKSPNESKLMRAKENFYINLYKN</sequence>
<reference evidence="8 9" key="1">
    <citation type="submission" date="2019-02" db="EMBL/GenBank/DDBJ databases">
        <title>Apibacter muscae sp. nov.: a novel member of the house fly microbiota.</title>
        <authorList>
            <person name="Park R."/>
        </authorList>
    </citation>
    <scope>NUCLEOTIDE SEQUENCE [LARGE SCALE GENOMIC DNA]</scope>
    <source>
        <strain evidence="8 9">AL1</strain>
    </source>
</reference>
<keyword evidence="9" id="KW-1185">Reference proteome</keyword>
<dbReference type="InterPro" id="IPR023091">
    <property type="entry name" value="MetalPrtase_cat_dom_sf_prd"/>
</dbReference>
<keyword evidence="5 7" id="KW-0378">Hydrolase</keyword>
<dbReference type="SUPFAM" id="SSF55486">
    <property type="entry name" value="Metalloproteases ('zincins'), catalytic domain"/>
    <property type="match status" value="1"/>
</dbReference>
<dbReference type="Proteomes" id="UP000319499">
    <property type="component" value="Unassembled WGS sequence"/>
</dbReference>
<evidence type="ECO:0000256" key="3">
    <source>
        <dbReference type="ARBA" id="ARBA00022723"/>
    </source>
</evidence>
<dbReference type="EC" id="3.1.-.-" evidence="7"/>
<keyword evidence="7" id="KW-0698">rRNA processing</keyword>
<dbReference type="GO" id="GO:0006364">
    <property type="term" value="P:rRNA processing"/>
    <property type="evidence" value="ECO:0007669"/>
    <property type="project" value="UniProtKB-UniRule"/>
</dbReference>
<dbReference type="AlphaFoldDB" id="A0A563DGB1"/>
<dbReference type="Gene3D" id="3.40.390.30">
    <property type="entry name" value="Metalloproteases ('zincins'), catalytic domain"/>
    <property type="match status" value="1"/>
</dbReference>
<comment type="subcellular location">
    <subcellularLocation>
        <location evidence="7">Cytoplasm</location>
    </subcellularLocation>
</comment>
<keyword evidence="3 7" id="KW-0479">Metal-binding</keyword>
<dbReference type="GO" id="GO:0005737">
    <property type="term" value="C:cytoplasm"/>
    <property type="evidence" value="ECO:0007669"/>
    <property type="project" value="UniProtKB-SubCell"/>
</dbReference>
<dbReference type="Pfam" id="PF02130">
    <property type="entry name" value="YbeY"/>
    <property type="match status" value="1"/>
</dbReference>
<comment type="similarity">
    <text evidence="1 7">Belongs to the endoribonuclease YbeY family.</text>
</comment>
<evidence type="ECO:0000256" key="5">
    <source>
        <dbReference type="ARBA" id="ARBA00022801"/>
    </source>
</evidence>
<keyword evidence="7" id="KW-0690">Ribosome biogenesis</keyword>
<dbReference type="PANTHER" id="PTHR46986">
    <property type="entry name" value="ENDORIBONUCLEASE YBEY, CHLOROPLASTIC"/>
    <property type="match status" value="1"/>
</dbReference>
<dbReference type="OrthoDB" id="9811984at2"/>
<protein>
    <recommendedName>
        <fullName evidence="7">Endoribonuclease YbeY</fullName>
        <ecNumber evidence="7">3.1.-.-</ecNumber>
    </recommendedName>
</protein>
<dbReference type="NCBIfam" id="TIGR00043">
    <property type="entry name" value="rRNA maturation RNase YbeY"/>
    <property type="match status" value="1"/>
</dbReference>
<dbReference type="InterPro" id="IPR020549">
    <property type="entry name" value="YbeY_CS"/>
</dbReference>
<dbReference type="GO" id="GO:0004521">
    <property type="term" value="F:RNA endonuclease activity"/>
    <property type="evidence" value="ECO:0007669"/>
    <property type="project" value="UniProtKB-UniRule"/>
</dbReference>
<evidence type="ECO:0000313" key="9">
    <source>
        <dbReference type="Proteomes" id="UP000319499"/>
    </source>
</evidence>
<feature type="binding site" evidence="7">
    <location>
        <position position="109"/>
    </location>
    <ligand>
        <name>Zn(2+)</name>
        <dbReference type="ChEBI" id="CHEBI:29105"/>
        <note>catalytic</note>
    </ligand>
</feature>
<keyword evidence="2 7" id="KW-0540">Nuclease</keyword>
<keyword evidence="7" id="KW-0963">Cytoplasm</keyword>
<evidence type="ECO:0000256" key="1">
    <source>
        <dbReference type="ARBA" id="ARBA00010875"/>
    </source>
</evidence>
<dbReference type="EMBL" id="SELH01000015">
    <property type="protein sequence ID" value="TWP29288.1"/>
    <property type="molecule type" value="Genomic_DNA"/>
</dbReference>
<comment type="caution">
    <text evidence="8">The sequence shown here is derived from an EMBL/GenBank/DDBJ whole genome shotgun (WGS) entry which is preliminary data.</text>
</comment>
<name>A0A563DGB1_9FLAO</name>
<organism evidence="8 9">
    <name type="scientific">Apibacter muscae</name>
    <dbReference type="NCBI Taxonomy" id="2509004"/>
    <lineage>
        <taxon>Bacteria</taxon>
        <taxon>Pseudomonadati</taxon>
        <taxon>Bacteroidota</taxon>
        <taxon>Flavobacteriia</taxon>
        <taxon>Flavobacteriales</taxon>
        <taxon>Weeksellaceae</taxon>
        <taxon>Apibacter</taxon>
    </lineage>
</organism>
<evidence type="ECO:0000256" key="2">
    <source>
        <dbReference type="ARBA" id="ARBA00022722"/>
    </source>
</evidence>
<accession>A0A563DGB1</accession>
<keyword evidence="4 7" id="KW-0255">Endonuclease</keyword>
<dbReference type="GO" id="GO:0008270">
    <property type="term" value="F:zinc ion binding"/>
    <property type="evidence" value="ECO:0007669"/>
    <property type="project" value="UniProtKB-UniRule"/>
</dbReference>
<comment type="function">
    <text evidence="7">Single strand-specific metallo-endoribonuclease involved in late-stage 70S ribosome quality control and in maturation of the 3' terminus of the 16S rRNA.</text>
</comment>
<proteinExistence type="inferred from homology"/>
<feature type="binding site" evidence="7">
    <location>
        <position position="115"/>
    </location>
    <ligand>
        <name>Zn(2+)</name>
        <dbReference type="ChEBI" id="CHEBI:29105"/>
        <note>catalytic</note>
    </ligand>
</feature>
<evidence type="ECO:0000256" key="7">
    <source>
        <dbReference type="HAMAP-Rule" id="MF_00009"/>
    </source>
</evidence>
<dbReference type="HAMAP" id="MF_00009">
    <property type="entry name" value="Endoribonucl_YbeY"/>
    <property type="match status" value="1"/>
</dbReference>
<evidence type="ECO:0000313" key="8">
    <source>
        <dbReference type="EMBL" id="TWP29288.1"/>
    </source>
</evidence>
<evidence type="ECO:0000256" key="6">
    <source>
        <dbReference type="ARBA" id="ARBA00022833"/>
    </source>
</evidence>
<dbReference type="RefSeq" id="WP_146261644.1">
    <property type="nucleotide sequence ID" value="NZ_SELG01000029.1"/>
</dbReference>
<evidence type="ECO:0000256" key="4">
    <source>
        <dbReference type="ARBA" id="ARBA00022759"/>
    </source>
</evidence>
<dbReference type="GO" id="GO:0004222">
    <property type="term" value="F:metalloendopeptidase activity"/>
    <property type="evidence" value="ECO:0007669"/>
    <property type="project" value="InterPro"/>
</dbReference>
<gene>
    <name evidence="7 8" type="primary">ybeY</name>
    <name evidence="8" type="ORF">ETU09_03465</name>
</gene>
<keyword evidence="6 7" id="KW-0862">Zinc</keyword>
<dbReference type="PROSITE" id="PS01306">
    <property type="entry name" value="UPF0054"/>
    <property type="match status" value="1"/>
</dbReference>
<feature type="binding site" evidence="7">
    <location>
        <position position="105"/>
    </location>
    <ligand>
        <name>Zn(2+)</name>
        <dbReference type="ChEBI" id="CHEBI:29105"/>
        <note>catalytic</note>
    </ligand>
</feature>